<dbReference type="Proteomes" id="UP001162483">
    <property type="component" value="Unassembled WGS sequence"/>
</dbReference>
<dbReference type="EMBL" id="CATNWA010014741">
    <property type="protein sequence ID" value="CAI9575391.1"/>
    <property type="molecule type" value="Genomic_DNA"/>
</dbReference>
<comment type="catalytic activity">
    <reaction evidence="10">
        <text>N-terminal N(alpha)-acetyl-L-methionyl-L-glutamyl-[protein] + H2O = N-terminal L-glutamyl-[protein] + N-acetyl-L-methionine</text>
        <dbReference type="Rhea" id="RHEA:74575"/>
        <dbReference type="Rhea" id="RHEA-COMP:12668"/>
        <dbReference type="Rhea" id="RHEA-COMP:12697"/>
        <dbReference type="ChEBI" id="CHEBI:15377"/>
        <dbReference type="ChEBI" id="CHEBI:64721"/>
        <dbReference type="ChEBI" id="CHEBI:71670"/>
        <dbReference type="ChEBI" id="CHEBI:133360"/>
    </reaction>
    <physiologicalReaction direction="left-to-right" evidence="10">
        <dbReference type="Rhea" id="RHEA:74576"/>
    </physiologicalReaction>
</comment>
<comment type="catalytic activity">
    <reaction evidence="8">
        <text>N-terminal N(alpha)-acetyl-L-cysteinyl-L-aspartyl-[protein] + H2O = N-terminal L-aspartyl-[protein] + N-acetyl-L-cysteine</text>
        <dbReference type="Rhea" id="RHEA:74579"/>
        <dbReference type="Rhea" id="RHEA-COMP:12669"/>
        <dbReference type="Rhea" id="RHEA-COMP:18395"/>
        <dbReference type="ChEBI" id="CHEBI:15377"/>
        <dbReference type="ChEBI" id="CHEBI:64720"/>
        <dbReference type="ChEBI" id="CHEBI:78236"/>
        <dbReference type="ChEBI" id="CHEBI:193599"/>
    </reaction>
    <physiologicalReaction direction="left-to-right" evidence="8">
        <dbReference type="Rhea" id="RHEA:74580"/>
    </physiologicalReaction>
</comment>
<evidence type="ECO:0000256" key="2">
    <source>
        <dbReference type="ARBA" id="ARBA00022670"/>
    </source>
</evidence>
<comment type="similarity">
    <text evidence="4">Belongs to the ACTMAP family.</text>
</comment>
<evidence type="ECO:0000256" key="7">
    <source>
        <dbReference type="ARBA" id="ARBA00047999"/>
    </source>
</evidence>
<feature type="compositionally biased region" description="Pro residues" evidence="11">
    <location>
        <begin position="15"/>
        <end position="31"/>
    </location>
</feature>
<evidence type="ECO:0000256" key="10">
    <source>
        <dbReference type="ARBA" id="ARBA00093265"/>
    </source>
</evidence>
<reference evidence="12" key="1">
    <citation type="submission" date="2023-05" db="EMBL/GenBank/DDBJ databases">
        <authorList>
            <person name="Stuckert A."/>
        </authorList>
    </citation>
    <scope>NUCLEOTIDE SEQUENCE</scope>
</reference>
<accession>A0ABN9DVB9</accession>
<evidence type="ECO:0000256" key="11">
    <source>
        <dbReference type="SAM" id="MobiDB-lite"/>
    </source>
</evidence>
<dbReference type="InterPro" id="IPR040043">
    <property type="entry name" value="ACTMAP"/>
</dbReference>
<evidence type="ECO:0000256" key="1">
    <source>
        <dbReference type="ARBA" id="ARBA00022438"/>
    </source>
</evidence>
<keyword evidence="2" id="KW-0645">Protease</keyword>
<gene>
    <name evidence="12" type="ORF">SPARVUS_LOCUS8187924</name>
</gene>
<evidence type="ECO:0000256" key="9">
    <source>
        <dbReference type="ARBA" id="ARBA00093241"/>
    </source>
</evidence>
<evidence type="ECO:0000313" key="12">
    <source>
        <dbReference type="EMBL" id="CAI9575391.1"/>
    </source>
</evidence>
<evidence type="ECO:0000256" key="4">
    <source>
        <dbReference type="ARBA" id="ARBA00034725"/>
    </source>
</evidence>
<organism evidence="12 13">
    <name type="scientific">Staurois parvus</name>
    <dbReference type="NCBI Taxonomy" id="386267"/>
    <lineage>
        <taxon>Eukaryota</taxon>
        <taxon>Metazoa</taxon>
        <taxon>Chordata</taxon>
        <taxon>Craniata</taxon>
        <taxon>Vertebrata</taxon>
        <taxon>Euteleostomi</taxon>
        <taxon>Amphibia</taxon>
        <taxon>Batrachia</taxon>
        <taxon>Anura</taxon>
        <taxon>Neobatrachia</taxon>
        <taxon>Ranoidea</taxon>
        <taxon>Ranidae</taxon>
        <taxon>Staurois</taxon>
    </lineage>
</organism>
<keyword evidence="13" id="KW-1185">Reference proteome</keyword>
<evidence type="ECO:0000313" key="13">
    <source>
        <dbReference type="Proteomes" id="UP001162483"/>
    </source>
</evidence>
<evidence type="ECO:0000256" key="6">
    <source>
        <dbReference type="ARBA" id="ARBA00034908"/>
    </source>
</evidence>
<comment type="caution">
    <text evidence="12">The sequence shown here is derived from an EMBL/GenBank/DDBJ whole genome shotgun (WGS) entry which is preliminary data.</text>
</comment>
<protein>
    <recommendedName>
        <fullName evidence="5">Actin maturation protease</fullName>
    </recommendedName>
    <alternativeName>
        <fullName evidence="6">Actin aminopeptidase ACTMAP</fullName>
    </alternativeName>
</protein>
<evidence type="ECO:0000256" key="3">
    <source>
        <dbReference type="ARBA" id="ARBA00022801"/>
    </source>
</evidence>
<feature type="region of interest" description="Disordered" evidence="11">
    <location>
        <begin position="1"/>
        <end position="31"/>
    </location>
</feature>
<dbReference type="PANTHER" id="PTHR28631:SF1">
    <property type="entry name" value="ACTIN MATURATION PROTEASE"/>
    <property type="match status" value="1"/>
</dbReference>
<keyword evidence="3" id="KW-0378">Hydrolase</keyword>
<evidence type="ECO:0000256" key="5">
    <source>
        <dbReference type="ARBA" id="ARBA00034848"/>
    </source>
</evidence>
<proteinExistence type="inferred from homology"/>
<sequence>MPEEDGEYAAASAIPVPPPPPPPMLPTPAHGLPPPVLEKSKFYKKVAEHSDPSVGGFEELKKIIKKQQDRFSGALKWLLYKKHIPSLIQEGPQCGLVALWMAGGLLDNTKEITLDRIVETAISKGYTTLGEMFSAANMASLAELVFCCQSELLSGGMDGDNRERILNHLTAGLPVLVPYDEDFNHEPCQRDGHRAHWAVISGVLLGMPSGSFEPDMDIPGLYHSPPNSLPPSIGDTGEIYLIAKQGKSLRYQLWEYSSISRSNGQLLQLDPKRASDGNAYVLPEGGVRAGLCGKIVLLKQTELKT</sequence>
<comment type="catalytic activity">
    <reaction evidence="7">
        <text>N-terminal N(alpha)-acetyl-L-cysteinyl-L-glutamyl-[protein] + H2O = N-terminal L-glutamyl-[protein] + N-acetyl-L-cysteine</text>
        <dbReference type="Rhea" id="RHEA:74583"/>
        <dbReference type="Rhea" id="RHEA-COMP:12668"/>
        <dbReference type="Rhea" id="RHEA-COMP:18396"/>
        <dbReference type="ChEBI" id="CHEBI:15377"/>
        <dbReference type="ChEBI" id="CHEBI:64721"/>
        <dbReference type="ChEBI" id="CHEBI:78236"/>
        <dbReference type="ChEBI" id="CHEBI:193601"/>
    </reaction>
    <physiologicalReaction direction="left-to-right" evidence="7">
        <dbReference type="Rhea" id="RHEA:74584"/>
    </physiologicalReaction>
</comment>
<evidence type="ECO:0000256" key="8">
    <source>
        <dbReference type="ARBA" id="ARBA00049041"/>
    </source>
</evidence>
<name>A0ABN9DVB9_9NEOB</name>
<dbReference type="Pfam" id="PF21646">
    <property type="entry name" value="ACTMAP-like_C"/>
    <property type="match status" value="1"/>
</dbReference>
<dbReference type="PANTHER" id="PTHR28631">
    <property type="entry name" value="UPF0692 PROTEIN C19ORF54"/>
    <property type="match status" value="1"/>
</dbReference>
<comment type="catalytic activity">
    <reaction evidence="9">
        <text>N-terminal N(alpha)-acetyl-L-methionyl-L-aspartyl-[protein] + H2O = N-terminal L-aspartyl-[protein] + N-acetyl-L-methionine</text>
        <dbReference type="Rhea" id="RHEA:74571"/>
        <dbReference type="Rhea" id="RHEA-COMP:12669"/>
        <dbReference type="Rhea" id="RHEA-COMP:12693"/>
        <dbReference type="ChEBI" id="CHEBI:15377"/>
        <dbReference type="ChEBI" id="CHEBI:64720"/>
        <dbReference type="ChEBI" id="CHEBI:71670"/>
        <dbReference type="ChEBI" id="CHEBI:133063"/>
    </reaction>
    <physiologicalReaction direction="left-to-right" evidence="9">
        <dbReference type="Rhea" id="RHEA:74572"/>
    </physiologicalReaction>
</comment>
<keyword evidence="1" id="KW-0031">Aminopeptidase</keyword>